<dbReference type="EMBL" id="MDYQ01000020">
    <property type="protein sequence ID" value="PRP87489.1"/>
    <property type="molecule type" value="Genomic_DNA"/>
</dbReference>
<protein>
    <recommendedName>
        <fullName evidence="1">HNH nuclease domain-containing protein</fullName>
    </recommendedName>
</protein>
<sequence length="248" mass="29050">MAELMAEIELLRKRAEDADMYETIFPGILEPWTESVISSPEERDSQFRKKVIAHYRQGKFRGRKRLVCHLSGEKHDKSLISAAHILPLCRSSLMPLYGLKEDTINSPRNNLLLCKPIEEAFDNRDCGVWDICFLRDLHNNFHMKIVNNTLAFANSPATPNNTPFKKLAGCKLEIPKGREPYHRILAHHAWQAHWEGVRKKYLEVADAEQYIPYHQFSWSGPDDSKWKEDLTRYMHHMRQKIKDKKDKV</sequence>
<dbReference type="Proteomes" id="UP000241769">
    <property type="component" value="Unassembled WGS sequence"/>
</dbReference>
<evidence type="ECO:0000313" key="2">
    <source>
        <dbReference type="EMBL" id="PRP87489.1"/>
    </source>
</evidence>
<gene>
    <name evidence="2" type="ORF">PROFUN_00700</name>
</gene>
<evidence type="ECO:0000259" key="1">
    <source>
        <dbReference type="Pfam" id="PF13391"/>
    </source>
</evidence>
<evidence type="ECO:0000313" key="3">
    <source>
        <dbReference type="Proteomes" id="UP000241769"/>
    </source>
</evidence>
<organism evidence="2 3">
    <name type="scientific">Planoprotostelium fungivorum</name>
    <dbReference type="NCBI Taxonomy" id="1890364"/>
    <lineage>
        <taxon>Eukaryota</taxon>
        <taxon>Amoebozoa</taxon>
        <taxon>Evosea</taxon>
        <taxon>Variosea</taxon>
        <taxon>Cavosteliida</taxon>
        <taxon>Cavosteliaceae</taxon>
        <taxon>Planoprotostelium</taxon>
    </lineage>
</organism>
<keyword evidence="3" id="KW-1185">Reference proteome</keyword>
<dbReference type="InParanoid" id="A0A2P6NU48"/>
<dbReference type="InterPro" id="IPR003615">
    <property type="entry name" value="HNH_nuc"/>
</dbReference>
<dbReference type="AlphaFoldDB" id="A0A2P6NU48"/>
<name>A0A2P6NU48_9EUKA</name>
<reference evidence="2 3" key="1">
    <citation type="journal article" date="2018" name="Genome Biol. Evol.">
        <title>Multiple Roots of Fruiting Body Formation in Amoebozoa.</title>
        <authorList>
            <person name="Hillmann F."/>
            <person name="Forbes G."/>
            <person name="Novohradska S."/>
            <person name="Ferling I."/>
            <person name="Riege K."/>
            <person name="Groth M."/>
            <person name="Westermann M."/>
            <person name="Marz M."/>
            <person name="Spaller T."/>
            <person name="Winckler T."/>
            <person name="Schaap P."/>
            <person name="Glockner G."/>
        </authorList>
    </citation>
    <scope>NUCLEOTIDE SEQUENCE [LARGE SCALE GENOMIC DNA]</scope>
    <source>
        <strain evidence="2 3">Jena</strain>
    </source>
</reference>
<proteinExistence type="predicted"/>
<feature type="domain" description="HNH nuclease" evidence="1">
    <location>
        <begin position="68"/>
        <end position="127"/>
    </location>
</feature>
<dbReference type="OrthoDB" id="526577at2759"/>
<comment type="caution">
    <text evidence="2">The sequence shown here is derived from an EMBL/GenBank/DDBJ whole genome shotgun (WGS) entry which is preliminary data.</text>
</comment>
<accession>A0A2P6NU48</accession>
<dbReference type="Pfam" id="PF13391">
    <property type="entry name" value="HNH_2"/>
    <property type="match status" value="1"/>
</dbReference>